<reference evidence="8 9" key="1">
    <citation type="journal article" date="2018" name="Nat. Ecol. Evol.">
        <title>Pezizomycetes genomes reveal the molecular basis of ectomycorrhizal truffle lifestyle.</title>
        <authorList>
            <person name="Murat C."/>
            <person name="Payen T."/>
            <person name="Noel B."/>
            <person name="Kuo A."/>
            <person name="Morin E."/>
            <person name="Chen J."/>
            <person name="Kohler A."/>
            <person name="Krizsan K."/>
            <person name="Balestrini R."/>
            <person name="Da Silva C."/>
            <person name="Montanini B."/>
            <person name="Hainaut M."/>
            <person name="Levati E."/>
            <person name="Barry K.W."/>
            <person name="Belfiori B."/>
            <person name="Cichocki N."/>
            <person name="Clum A."/>
            <person name="Dockter R.B."/>
            <person name="Fauchery L."/>
            <person name="Guy J."/>
            <person name="Iotti M."/>
            <person name="Le Tacon F."/>
            <person name="Lindquist E.A."/>
            <person name="Lipzen A."/>
            <person name="Malagnac F."/>
            <person name="Mello A."/>
            <person name="Molinier V."/>
            <person name="Miyauchi S."/>
            <person name="Poulain J."/>
            <person name="Riccioni C."/>
            <person name="Rubini A."/>
            <person name="Sitrit Y."/>
            <person name="Splivallo R."/>
            <person name="Traeger S."/>
            <person name="Wang M."/>
            <person name="Zifcakova L."/>
            <person name="Wipf D."/>
            <person name="Zambonelli A."/>
            <person name="Paolocci F."/>
            <person name="Nowrousian M."/>
            <person name="Ottonello S."/>
            <person name="Baldrian P."/>
            <person name="Spatafora J.W."/>
            <person name="Henrissat B."/>
            <person name="Nagy L.G."/>
            <person name="Aury J.M."/>
            <person name="Wincker P."/>
            <person name="Grigoriev I.V."/>
            <person name="Bonfante P."/>
            <person name="Martin F.M."/>
        </authorList>
    </citation>
    <scope>NUCLEOTIDE SEQUENCE [LARGE SCALE GENOMIC DNA]</scope>
    <source>
        <strain evidence="8 9">CCBAS932</strain>
    </source>
</reference>
<dbReference type="EMBL" id="ML119121">
    <property type="protein sequence ID" value="RPB13709.1"/>
    <property type="molecule type" value="Genomic_DNA"/>
</dbReference>
<dbReference type="InParanoid" id="A0A3N4KWB2"/>
<dbReference type="GO" id="GO:0050660">
    <property type="term" value="F:flavin adenine dinucleotide binding"/>
    <property type="evidence" value="ECO:0007669"/>
    <property type="project" value="InterPro"/>
</dbReference>
<feature type="domain" description="Glucose-methanol-choline oxidoreductase N-terminal" evidence="6">
    <location>
        <begin position="266"/>
        <end position="498"/>
    </location>
</feature>
<evidence type="ECO:0000313" key="9">
    <source>
        <dbReference type="Proteomes" id="UP000277580"/>
    </source>
</evidence>
<sequence length="781" mass="86152">MPSPLDHPHDFSPLLKPSQWITLYALTSVVFQTLDQKEIQSILAEAPAGADPESIKAVAASESNYSNIEFRKCLDVFLSTRLPRKTVDQFAAVLDLLNSVPGCVLLTYSSTLFHLQSLDKRGGLIRFWLNPASIVLFPPIRAFAKAIVAITKTVWSRSISKDVLHGALGHKARIGRIAGEIYSDQVNEKYRPFHQFEFLDFSSSTGNQGVEDLKEIEYDVVIVGSGCGGAVAAARLAKEGYKVVVVEKGIWYPTDQLPLPELQALEEIFEAGMTLTSDDGSIAFAAGTTFGGGGMVNWAASLQTQGYVREEWATKNGLPFFMSQDYQKCMDYVCNRMGVTDEIEHNHRNRVILEGSRKLGWRAITVPQNIGAPLDGEVKRHRTHDDGFCCFGCGGRGASEGRKMGTTQTWLPDAAKAGTKFIQDFYIDKIIFSDEKKTKAIGVEGTWGAKIQGGRTVKLIIKAKKVIISGGSIHSPAILIRSGLTNPNIGKNFHAHPVCLMTGFFPTPTNPMSGSILTSACTEFENLDGLGHGVKLETSVMPPLIWMRTFPFNDHVQLKRHILNHHRAGCFLALLKEKDPGRVYCDPATGMPRISYTPSADDRAMLLKGVVALSKLLFIEGAEEIVPYHSGMPTFKRNPTAEELALEKEEENEELEKVLEILFCNDSLQTPVEEEERKFDDPGINDKRFQRWLKKLEDYGLPLPQSSFISAHQMGSCRMGSDEVDSVVNDKGKVWGSEGLFLADSSVFPSASGVNPMITVMAIAHHIAGEIVKELRVENEK</sequence>
<accession>A0A3N4KWB2</accession>
<dbReference type="AlphaFoldDB" id="A0A3N4KWB2"/>
<evidence type="ECO:0000256" key="1">
    <source>
        <dbReference type="ARBA" id="ARBA00010790"/>
    </source>
</evidence>
<evidence type="ECO:0000256" key="4">
    <source>
        <dbReference type="ARBA" id="ARBA00023002"/>
    </source>
</evidence>
<comment type="similarity">
    <text evidence="1">Belongs to the GMC oxidoreductase family.</text>
</comment>
<evidence type="ECO:0000259" key="6">
    <source>
        <dbReference type="Pfam" id="PF00732"/>
    </source>
</evidence>
<evidence type="ECO:0000256" key="2">
    <source>
        <dbReference type="ARBA" id="ARBA00022630"/>
    </source>
</evidence>
<keyword evidence="9" id="KW-1185">Reference proteome</keyword>
<dbReference type="GO" id="GO:0016614">
    <property type="term" value="F:oxidoreductase activity, acting on CH-OH group of donors"/>
    <property type="evidence" value="ECO:0007669"/>
    <property type="project" value="InterPro"/>
</dbReference>
<name>A0A3N4KWB2_9PEZI</name>
<proteinExistence type="inferred from homology"/>
<dbReference type="Pfam" id="PF00732">
    <property type="entry name" value="GMC_oxred_N"/>
    <property type="match status" value="1"/>
</dbReference>
<keyword evidence="5" id="KW-0175">Coiled coil</keyword>
<dbReference type="InterPro" id="IPR007867">
    <property type="entry name" value="GMC_OxRtase_C"/>
</dbReference>
<keyword evidence="3" id="KW-0274">FAD</keyword>
<gene>
    <name evidence="8" type="ORF">P167DRAFT_534700</name>
</gene>
<dbReference type="Proteomes" id="UP000277580">
    <property type="component" value="Unassembled WGS sequence"/>
</dbReference>
<dbReference type="Pfam" id="PF13450">
    <property type="entry name" value="NAD_binding_8"/>
    <property type="match status" value="1"/>
</dbReference>
<dbReference type="InterPro" id="IPR036188">
    <property type="entry name" value="FAD/NAD-bd_sf"/>
</dbReference>
<evidence type="ECO:0000259" key="7">
    <source>
        <dbReference type="Pfam" id="PF05199"/>
    </source>
</evidence>
<dbReference type="PANTHER" id="PTHR46056:SF12">
    <property type="entry name" value="LONG-CHAIN-ALCOHOL OXIDASE"/>
    <property type="match status" value="1"/>
</dbReference>
<protein>
    <submittedName>
        <fullName evidence="8">Long-chain fatty alcohol dehydrogenase</fullName>
    </submittedName>
</protein>
<dbReference type="PANTHER" id="PTHR46056">
    <property type="entry name" value="LONG-CHAIN-ALCOHOL OXIDASE"/>
    <property type="match status" value="1"/>
</dbReference>
<organism evidence="8 9">
    <name type="scientific">Morchella conica CCBAS932</name>
    <dbReference type="NCBI Taxonomy" id="1392247"/>
    <lineage>
        <taxon>Eukaryota</taxon>
        <taxon>Fungi</taxon>
        <taxon>Dikarya</taxon>
        <taxon>Ascomycota</taxon>
        <taxon>Pezizomycotina</taxon>
        <taxon>Pezizomycetes</taxon>
        <taxon>Pezizales</taxon>
        <taxon>Morchellaceae</taxon>
        <taxon>Morchella</taxon>
    </lineage>
</organism>
<dbReference type="Gene3D" id="3.50.50.60">
    <property type="entry name" value="FAD/NAD(P)-binding domain"/>
    <property type="match status" value="2"/>
</dbReference>
<evidence type="ECO:0000313" key="8">
    <source>
        <dbReference type="EMBL" id="RPB13709.1"/>
    </source>
</evidence>
<keyword evidence="2" id="KW-0285">Flavoprotein</keyword>
<dbReference type="STRING" id="1392247.A0A3N4KWB2"/>
<feature type="coiled-coil region" evidence="5">
    <location>
        <begin position="638"/>
        <end position="665"/>
    </location>
</feature>
<dbReference type="Pfam" id="PF05199">
    <property type="entry name" value="GMC_oxred_C"/>
    <property type="match status" value="1"/>
</dbReference>
<evidence type="ECO:0000256" key="3">
    <source>
        <dbReference type="ARBA" id="ARBA00022827"/>
    </source>
</evidence>
<dbReference type="OrthoDB" id="269227at2759"/>
<feature type="domain" description="Glucose-methanol-choline oxidoreductase C-terminal" evidence="7">
    <location>
        <begin position="581"/>
        <end position="764"/>
    </location>
</feature>
<evidence type="ECO:0000256" key="5">
    <source>
        <dbReference type="SAM" id="Coils"/>
    </source>
</evidence>
<dbReference type="InterPro" id="IPR000172">
    <property type="entry name" value="GMC_OxRdtase_N"/>
</dbReference>
<keyword evidence="4" id="KW-0560">Oxidoreductase</keyword>
<dbReference type="SUPFAM" id="SSF51905">
    <property type="entry name" value="FAD/NAD(P)-binding domain"/>
    <property type="match status" value="1"/>
</dbReference>